<keyword evidence="1" id="KW-0732">Signal</keyword>
<evidence type="ECO:0000313" key="3">
    <source>
        <dbReference type="Proteomes" id="UP001517247"/>
    </source>
</evidence>
<dbReference type="Gene3D" id="2.60.120.200">
    <property type="match status" value="1"/>
</dbReference>
<dbReference type="PROSITE" id="PS51257">
    <property type="entry name" value="PROKAR_LIPOPROTEIN"/>
    <property type="match status" value="1"/>
</dbReference>
<proteinExistence type="predicted"/>
<evidence type="ECO:0000313" key="2">
    <source>
        <dbReference type="EMBL" id="MFN0254668.1"/>
    </source>
</evidence>
<comment type="caution">
    <text evidence="2">The sequence shown here is derived from an EMBL/GenBank/DDBJ whole genome shotgun (WGS) entry which is preliminary data.</text>
</comment>
<gene>
    <name evidence="2" type="ORF">E6A44_003745</name>
</gene>
<dbReference type="RefSeq" id="WP_138721807.1">
    <property type="nucleotide sequence ID" value="NZ_SSHJ02000001.1"/>
</dbReference>
<protein>
    <submittedName>
        <fullName evidence="2">LamG-like jellyroll fold domain-containing protein</fullName>
    </submittedName>
</protein>
<reference evidence="2 3" key="1">
    <citation type="submission" date="2024-12" db="EMBL/GenBank/DDBJ databases">
        <authorList>
            <person name="Hu S."/>
        </authorList>
    </citation>
    <scope>NUCLEOTIDE SEQUENCE [LARGE SCALE GENOMIC DNA]</scope>
    <source>
        <strain evidence="2 3">THG-T11</strain>
    </source>
</reference>
<feature type="signal peptide" evidence="1">
    <location>
        <begin position="1"/>
        <end position="25"/>
    </location>
</feature>
<dbReference type="SUPFAM" id="SSF49899">
    <property type="entry name" value="Concanavalin A-like lectins/glucanases"/>
    <property type="match status" value="1"/>
</dbReference>
<dbReference type="Pfam" id="PF13385">
    <property type="entry name" value="Laminin_G_3"/>
    <property type="match status" value="1"/>
</dbReference>
<accession>A0ABW9J2A8</accession>
<sequence>MKFINLNKNKLAVLLAASLMVSACKKDGNPNNLPDVDASSYAGKIDGYANADEVYASNLVAYWSFDDTNNELKSNSAPTSVANATYVTGVKGKAVKLASGYLYYAKQFDALKTDALKSFTISSWVQIANNGSKKTMLMTIARPSTFLGSLDYRLNTNSTSTTMLGIGPRFTTLGGGSQDNLNANLSPAFGASVWTHLVLTYNGATGIFKIWADGKDIGSYNSRGTGNNVFKAYEPGEFIIGAHYNNIPGKEIAGSAADFVAMTGSIDELRIYNTVLQDASIKALYNLGKAGK</sequence>
<organism evidence="2 3">
    <name type="scientific">Pedobacter ureilyticus</name>
    <dbReference type="NCBI Taxonomy" id="1393051"/>
    <lineage>
        <taxon>Bacteria</taxon>
        <taxon>Pseudomonadati</taxon>
        <taxon>Bacteroidota</taxon>
        <taxon>Sphingobacteriia</taxon>
        <taxon>Sphingobacteriales</taxon>
        <taxon>Sphingobacteriaceae</taxon>
        <taxon>Pedobacter</taxon>
    </lineage>
</organism>
<keyword evidence="3" id="KW-1185">Reference proteome</keyword>
<dbReference type="InterPro" id="IPR013320">
    <property type="entry name" value="ConA-like_dom_sf"/>
</dbReference>
<dbReference type="EMBL" id="SSHJ02000001">
    <property type="protein sequence ID" value="MFN0254668.1"/>
    <property type="molecule type" value="Genomic_DNA"/>
</dbReference>
<dbReference type="Proteomes" id="UP001517247">
    <property type="component" value="Unassembled WGS sequence"/>
</dbReference>
<name>A0ABW9J2A8_9SPHI</name>
<evidence type="ECO:0000256" key="1">
    <source>
        <dbReference type="SAM" id="SignalP"/>
    </source>
</evidence>
<feature type="chain" id="PRO_5045184697" evidence="1">
    <location>
        <begin position="26"/>
        <end position="292"/>
    </location>
</feature>